<evidence type="ECO:0000313" key="3">
    <source>
        <dbReference type="EMBL" id="KAK0160281.1"/>
    </source>
</evidence>
<dbReference type="AlphaFoldDB" id="A0AA39C9B4"/>
<dbReference type="EMBL" id="JAQQBS010001423">
    <property type="protein sequence ID" value="KAK0160281.1"/>
    <property type="molecule type" value="Genomic_DNA"/>
</dbReference>
<dbReference type="Proteomes" id="UP001168990">
    <property type="component" value="Unassembled WGS sequence"/>
</dbReference>
<feature type="compositionally biased region" description="Polar residues" evidence="1">
    <location>
        <begin position="202"/>
        <end position="220"/>
    </location>
</feature>
<dbReference type="InterPro" id="IPR044822">
    <property type="entry name" value="Myb_DNA-bind_4"/>
</dbReference>
<sequence length="272" mass="31088">MAATKILLEDLEKNIVVEVWVSAADAERAKTDHVLCLFVDMFFATKLLQSFMEQEQEQEASTYHVEHGEDPLFTPIDEETTEIQEFEGNAEGGVSLYRWTSPCVLLLLETYRSMEGILQKGKMSQKKVWSKISEELKTKGYDATGPQCNSKLRSLKKTYKSTKDYNQKSGNNRKTWQFYEIMDEIFGQKAWCDPVAVASSTGLSTKKPQVTDSAVGSDSECSTKSDKTSMATLLRKRLRQKDEHEENKNKRHKETMEMNAKFLKVLQKPAEK</sequence>
<organism evidence="3 4">
    <name type="scientific">Microctonus aethiopoides</name>
    <dbReference type="NCBI Taxonomy" id="144406"/>
    <lineage>
        <taxon>Eukaryota</taxon>
        <taxon>Metazoa</taxon>
        <taxon>Ecdysozoa</taxon>
        <taxon>Arthropoda</taxon>
        <taxon>Hexapoda</taxon>
        <taxon>Insecta</taxon>
        <taxon>Pterygota</taxon>
        <taxon>Neoptera</taxon>
        <taxon>Endopterygota</taxon>
        <taxon>Hymenoptera</taxon>
        <taxon>Apocrita</taxon>
        <taxon>Ichneumonoidea</taxon>
        <taxon>Braconidae</taxon>
        <taxon>Euphorinae</taxon>
        <taxon>Microctonus</taxon>
    </lineage>
</organism>
<dbReference type="PANTHER" id="PTHR47595:SF1">
    <property type="entry name" value="MYB_SANT-LIKE DNA-BINDING DOMAIN-CONTAINING PROTEIN"/>
    <property type="match status" value="1"/>
</dbReference>
<keyword evidence="4" id="KW-1185">Reference proteome</keyword>
<name>A0AA39C9B4_9HYME</name>
<evidence type="ECO:0000259" key="2">
    <source>
        <dbReference type="Pfam" id="PF13837"/>
    </source>
</evidence>
<comment type="caution">
    <text evidence="3">The sequence shown here is derived from an EMBL/GenBank/DDBJ whole genome shotgun (WGS) entry which is preliminary data.</text>
</comment>
<feature type="domain" description="Myb/SANT-like DNA-binding" evidence="2">
    <location>
        <begin position="98"/>
        <end position="185"/>
    </location>
</feature>
<gene>
    <name evidence="3" type="ORF">PV328_007709</name>
</gene>
<reference evidence="3" key="1">
    <citation type="journal article" date="2023" name="bioRxiv">
        <title>Scaffold-level genome assemblies of two parasitoid biocontrol wasps reveal the parthenogenesis mechanism and an associated novel virus.</title>
        <authorList>
            <person name="Inwood S."/>
            <person name="Skelly J."/>
            <person name="Guhlin J."/>
            <person name="Harrop T."/>
            <person name="Goldson S."/>
            <person name="Dearden P."/>
        </authorList>
    </citation>
    <scope>NUCLEOTIDE SEQUENCE</scope>
    <source>
        <strain evidence="3">Irish</strain>
        <tissue evidence="3">Whole body</tissue>
    </source>
</reference>
<proteinExistence type="predicted"/>
<dbReference type="PANTHER" id="PTHR47595">
    <property type="entry name" value="HEAT SHOCK 70 KDA PROTEIN 14"/>
    <property type="match status" value="1"/>
</dbReference>
<feature type="region of interest" description="Disordered" evidence="1">
    <location>
        <begin position="202"/>
        <end position="255"/>
    </location>
</feature>
<reference evidence="3" key="2">
    <citation type="submission" date="2023-03" db="EMBL/GenBank/DDBJ databases">
        <authorList>
            <person name="Inwood S.N."/>
            <person name="Skelly J.G."/>
            <person name="Guhlin J."/>
            <person name="Harrop T.W.R."/>
            <person name="Goldson S.G."/>
            <person name="Dearden P.K."/>
        </authorList>
    </citation>
    <scope>NUCLEOTIDE SEQUENCE</scope>
    <source>
        <strain evidence="3">Irish</strain>
        <tissue evidence="3">Whole body</tissue>
    </source>
</reference>
<accession>A0AA39C9B4</accession>
<evidence type="ECO:0000313" key="4">
    <source>
        <dbReference type="Proteomes" id="UP001168990"/>
    </source>
</evidence>
<evidence type="ECO:0000256" key="1">
    <source>
        <dbReference type="SAM" id="MobiDB-lite"/>
    </source>
</evidence>
<dbReference type="Pfam" id="PF13837">
    <property type="entry name" value="Myb_DNA-bind_4"/>
    <property type="match status" value="1"/>
</dbReference>
<protein>
    <recommendedName>
        <fullName evidence="2">Myb/SANT-like DNA-binding domain-containing protein</fullName>
    </recommendedName>
</protein>
<dbReference type="Gene3D" id="1.10.10.60">
    <property type="entry name" value="Homeodomain-like"/>
    <property type="match status" value="1"/>
</dbReference>